<organism evidence="1 2">
    <name type="scientific">Ladona fulva</name>
    <name type="common">Scarce chaser dragonfly</name>
    <name type="synonym">Libellula fulva</name>
    <dbReference type="NCBI Taxonomy" id="123851"/>
    <lineage>
        <taxon>Eukaryota</taxon>
        <taxon>Metazoa</taxon>
        <taxon>Ecdysozoa</taxon>
        <taxon>Arthropoda</taxon>
        <taxon>Hexapoda</taxon>
        <taxon>Insecta</taxon>
        <taxon>Pterygota</taxon>
        <taxon>Palaeoptera</taxon>
        <taxon>Odonata</taxon>
        <taxon>Epiprocta</taxon>
        <taxon>Anisoptera</taxon>
        <taxon>Libelluloidea</taxon>
        <taxon>Libellulidae</taxon>
        <taxon>Ladona</taxon>
    </lineage>
</organism>
<reference evidence="1" key="1">
    <citation type="submission" date="2013-04" db="EMBL/GenBank/DDBJ databases">
        <authorList>
            <person name="Qu J."/>
            <person name="Murali S.C."/>
            <person name="Bandaranaike D."/>
            <person name="Bellair M."/>
            <person name="Blankenburg K."/>
            <person name="Chao H."/>
            <person name="Dinh H."/>
            <person name="Doddapaneni H."/>
            <person name="Downs B."/>
            <person name="Dugan-Rocha S."/>
            <person name="Elkadiri S."/>
            <person name="Gnanaolivu R.D."/>
            <person name="Hernandez B."/>
            <person name="Javaid M."/>
            <person name="Jayaseelan J.C."/>
            <person name="Lee S."/>
            <person name="Li M."/>
            <person name="Ming W."/>
            <person name="Munidasa M."/>
            <person name="Muniz J."/>
            <person name="Nguyen L."/>
            <person name="Ongeri F."/>
            <person name="Osuji N."/>
            <person name="Pu L.-L."/>
            <person name="Puazo M."/>
            <person name="Qu C."/>
            <person name="Quiroz J."/>
            <person name="Raj R."/>
            <person name="Weissenberger G."/>
            <person name="Xin Y."/>
            <person name="Zou X."/>
            <person name="Han Y."/>
            <person name="Richards S."/>
            <person name="Worley K."/>
            <person name="Muzny D."/>
            <person name="Gibbs R."/>
        </authorList>
    </citation>
    <scope>NUCLEOTIDE SEQUENCE</scope>
    <source>
        <strain evidence="1">Sampled in the wild</strain>
    </source>
</reference>
<dbReference type="EMBL" id="KZ309362">
    <property type="protein sequence ID" value="KAG8238518.1"/>
    <property type="molecule type" value="Genomic_DNA"/>
</dbReference>
<protein>
    <submittedName>
        <fullName evidence="1">Uncharacterized protein</fullName>
    </submittedName>
</protein>
<dbReference type="AlphaFoldDB" id="A0A8K0PB57"/>
<comment type="caution">
    <text evidence="1">The sequence shown here is derived from an EMBL/GenBank/DDBJ whole genome shotgun (WGS) entry which is preliminary data.</text>
</comment>
<name>A0A8K0PB57_LADFU</name>
<proteinExistence type="predicted"/>
<dbReference type="OrthoDB" id="1607513at2759"/>
<dbReference type="InterPro" id="IPR012337">
    <property type="entry name" value="RNaseH-like_sf"/>
</dbReference>
<evidence type="ECO:0000313" key="2">
    <source>
        <dbReference type="Proteomes" id="UP000792457"/>
    </source>
</evidence>
<reference evidence="1" key="2">
    <citation type="submission" date="2017-10" db="EMBL/GenBank/DDBJ databases">
        <title>Ladona fulva Genome sequencing and assembly.</title>
        <authorList>
            <person name="Murali S."/>
            <person name="Richards S."/>
            <person name="Bandaranaike D."/>
            <person name="Bellair M."/>
            <person name="Blankenburg K."/>
            <person name="Chao H."/>
            <person name="Dinh H."/>
            <person name="Doddapaneni H."/>
            <person name="Dugan-Rocha S."/>
            <person name="Elkadiri S."/>
            <person name="Gnanaolivu R."/>
            <person name="Hernandez B."/>
            <person name="Skinner E."/>
            <person name="Javaid M."/>
            <person name="Lee S."/>
            <person name="Li M."/>
            <person name="Ming W."/>
            <person name="Munidasa M."/>
            <person name="Muniz J."/>
            <person name="Nguyen L."/>
            <person name="Hughes D."/>
            <person name="Osuji N."/>
            <person name="Pu L.-L."/>
            <person name="Puazo M."/>
            <person name="Qu C."/>
            <person name="Quiroz J."/>
            <person name="Raj R."/>
            <person name="Weissenberger G."/>
            <person name="Xin Y."/>
            <person name="Zou X."/>
            <person name="Han Y."/>
            <person name="Worley K."/>
            <person name="Muzny D."/>
            <person name="Gibbs R."/>
        </authorList>
    </citation>
    <scope>NUCLEOTIDE SEQUENCE</scope>
    <source>
        <strain evidence="1">Sampled in the wild</strain>
    </source>
</reference>
<keyword evidence="2" id="KW-1185">Reference proteome</keyword>
<dbReference type="SUPFAM" id="SSF53098">
    <property type="entry name" value="Ribonuclease H-like"/>
    <property type="match status" value="1"/>
</dbReference>
<dbReference type="Proteomes" id="UP000792457">
    <property type="component" value="Unassembled WGS sequence"/>
</dbReference>
<accession>A0A8K0PB57</accession>
<evidence type="ECO:0000313" key="1">
    <source>
        <dbReference type="EMBL" id="KAG8238518.1"/>
    </source>
</evidence>
<sequence>MMHSKSSRFLACQIQFDLPVSLFDKDRWNSAFDNCKALEGPGLGSFYSSLSDAGACDVGGDNVDPPLNFEGVFLALICLPRSPPALTNRQWEILEDCIPLLNPLEELNTELSGDKYVTSSVIIPLIMGAQHLVMNSKHTTTVGKRLKEVLLENFSKRLSPYEKQVVPSSDTILDPRFKKMAFGLEENASEAYNRIQDEADALHLREYVGVSMSEEEIPTSTKPQGYVVWGIQGLTEMYASGEVGIKSLINAKMQHMDKYPCPSLTGSC</sequence>
<gene>
    <name evidence="1" type="ORF">J437_LFUL016184</name>
</gene>